<keyword evidence="2" id="KW-1185">Reference proteome</keyword>
<evidence type="ECO:0000313" key="1">
    <source>
        <dbReference type="EMBL" id="VDP31415.1"/>
    </source>
</evidence>
<gene>
    <name evidence="1" type="ORF">HPBE_LOCUS22261</name>
</gene>
<organism evidence="2 3">
    <name type="scientific">Heligmosomoides polygyrus</name>
    <name type="common">Parasitic roundworm</name>
    <dbReference type="NCBI Taxonomy" id="6339"/>
    <lineage>
        <taxon>Eukaryota</taxon>
        <taxon>Metazoa</taxon>
        <taxon>Ecdysozoa</taxon>
        <taxon>Nematoda</taxon>
        <taxon>Chromadorea</taxon>
        <taxon>Rhabditida</taxon>
        <taxon>Rhabditina</taxon>
        <taxon>Rhabditomorpha</taxon>
        <taxon>Strongyloidea</taxon>
        <taxon>Heligmosomidae</taxon>
        <taxon>Heligmosomoides</taxon>
    </lineage>
</organism>
<sequence>MGPGTNERTKYNAGYKSFVSATPASNTNRMAAVDNDPLKASVEADPRKPTQDIAEDLEIDHTIVVSHFEQIGKTKKLK</sequence>
<dbReference type="WBParaSite" id="HPBE_0002226201-mRNA-1">
    <property type="protein sequence ID" value="HPBE_0002226201-mRNA-1"/>
    <property type="gene ID" value="HPBE_0002226201"/>
</dbReference>
<dbReference type="AlphaFoldDB" id="A0A183GI27"/>
<accession>A0A183GI27</accession>
<proteinExistence type="predicted"/>
<name>A0A183GI27_HELPZ</name>
<dbReference type="Proteomes" id="UP000050761">
    <property type="component" value="Unassembled WGS sequence"/>
</dbReference>
<dbReference type="OrthoDB" id="5872915at2759"/>
<accession>A0A3P8DIL8</accession>
<protein>
    <submittedName>
        <fullName evidence="3">Histone-lysine N-methyltransferase SETMAR</fullName>
    </submittedName>
</protein>
<evidence type="ECO:0000313" key="3">
    <source>
        <dbReference type="WBParaSite" id="HPBE_0002226201-mRNA-1"/>
    </source>
</evidence>
<evidence type="ECO:0000313" key="2">
    <source>
        <dbReference type="Proteomes" id="UP000050761"/>
    </source>
</evidence>
<reference evidence="1 2" key="1">
    <citation type="submission" date="2018-11" db="EMBL/GenBank/DDBJ databases">
        <authorList>
            <consortium name="Pathogen Informatics"/>
        </authorList>
    </citation>
    <scope>NUCLEOTIDE SEQUENCE [LARGE SCALE GENOMIC DNA]</scope>
</reference>
<dbReference type="EMBL" id="UZAH01033813">
    <property type="protein sequence ID" value="VDP31415.1"/>
    <property type="molecule type" value="Genomic_DNA"/>
</dbReference>
<reference evidence="3" key="2">
    <citation type="submission" date="2019-09" db="UniProtKB">
        <authorList>
            <consortium name="WormBaseParasite"/>
        </authorList>
    </citation>
    <scope>IDENTIFICATION</scope>
</reference>